<dbReference type="Proteomes" id="UP000570517">
    <property type="component" value="Unassembled WGS sequence"/>
</dbReference>
<evidence type="ECO:0000313" key="2">
    <source>
        <dbReference type="Proteomes" id="UP000570517"/>
    </source>
</evidence>
<evidence type="ECO:0000313" key="1">
    <source>
        <dbReference type="EMBL" id="NVN51260.1"/>
    </source>
</evidence>
<comment type="caution">
    <text evidence="1">The sequence shown here is derived from an EMBL/GenBank/DDBJ whole genome shotgun (WGS) entry which is preliminary data.</text>
</comment>
<keyword evidence="2" id="KW-1185">Reference proteome</keyword>
<dbReference type="AlphaFoldDB" id="A0A850PT48"/>
<organism evidence="1 2">
    <name type="scientific">Mycolicibacterium hippocampi</name>
    <dbReference type="NCBI Taxonomy" id="659824"/>
    <lineage>
        <taxon>Bacteria</taxon>
        <taxon>Bacillati</taxon>
        <taxon>Actinomycetota</taxon>
        <taxon>Actinomycetes</taxon>
        <taxon>Mycobacteriales</taxon>
        <taxon>Mycobacteriaceae</taxon>
        <taxon>Mycolicibacterium</taxon>
    </lineage>
</organism>
<proteinExistence type="predicted"/>
<sequence>MAGTAAVALGIGVALGVVFSDGGSSTVADTTGAAVTSKSAADTVSAPPSAAEVHAQDVALCTRYAVVNTTQPRTDRRALDILPAATALENALADNPNASTPVRVAITDVVSVYYARIATYGEVRTRGLAEPPTHDLAKEQAAYDQVWAVCGLDEK</sequence>
<gene>
    <name evidence="1" type="ORF">HLY00_3612</name>
</gene>
<name>A0A850PT48_9MYCO</name>
<dbReference type="RefSeq" id="WP_178359595.1">
    <property type="nucleotide sequence ID" value="NZ_JABFYL010000033.1"/>
</dbReference>
<dbReference type="EMBL" id="JABFYL010000033">
    <property type="protein sequence ID" value="NVN51260.1"/>
    <property type="molecule type" value="Genomic_DNA"/>
</dbReference>
<protein>
    <submittedName>
        <fullName evidence="1">Uncharacterized protein</fullName>
    </submittedName>
</protein>
<reference evidence="1 2" key="1">
    <citation type="submission" date="2020-05" db="EMBL/GenBank/DDBJ databases">
        <title>Draft genome sequence of Mycobacterium hippocampi DL, isolated from European seabass, Dicentrarchus labrax, reared in fish farms.</title>
        <authorList>
            <person name="Stathopoulou P."/>
            <person name="Asimakis E."/>
            <person name="Tzokas K."/>
            <person name="Batargias C."/>
            <person name="Tsiamis G."/>
        </authorList>
    </citation>
    <scope>NUCLEOTIDE SEQUENCE [LARGE SCALE GENOMIC DNA]</scope>
    <source>
        <strain evidence="1 2">DL</strain>
    </source>
</reference>
<accession>A0A850PT48</accession>